<accession>A0ABW5CLS4</accession>
<evidence type="ECO:0000256" key="7">
    <source>
        <dbReference type="ARBA" id="ARBA00022840"/>
    </source>
</evidence>
<keyword evidence="8" id="KW-1278">Translocase</keyword>
<keyword evidence="4" id="KW-1003">Cell membrane</keyword>
<dbReference type="InterPro" id="IPR027417">
    <property type="entry name" value="P-loop_NTPase"/>
</dbReference>
<evidence type="ECO:0000256" key="4">
    <source>
        <dbReference type="ARBA" id="ARBA00022475"/>
    </source>
</evidence>
<gene>
    <name evidence="11" type="ORF">ACFSKQ_09200</name>
</gene>
<dbReference type="EMBL" id="JBHUIJ010000010">
    <property type="protein sequence ID" value="MFD2237642.1"/>
    <property type="molecule type" value="Genomic_DNA"/>
</dbReference>
<organism evidence="11 12">
    <name type="scientific">Aureimonas populi</name>
    <dbReference type="NCBI Taxonomy" id="1701758"/>
    <lineage>
        <taxon>Bacteria</taxon>
        <taxon>Pseudomonadati</taxon>
        <taxon>Pseudomonadota</taxon>
        <taxon>Alphaproteobacteria</taxon>
        <taxon>Hyphomicrobiales</taxon>
        <taxon>Aurantimonadaceae</taxon>
        <taxon>Aureimonas</taxon>
    </lineage>
</organism>
<dbReference type="CDD" id="cd03257">
    <property type="entry name" value="ABC_NikE_OppD_transporters"/>
    <property type="match status" value="2"/>
</dbReference>
<keyword evidence="3" id="KW-0813">Transport</keyword>
<proteinExistence type="inferred from homology"/>
<dbReference type="Gene3D" id="3.40.50.300">
    <property type="entry name" value="P-loop containing nucleotide triphosphate hydrolases"/>
    <property type="match status" value="2"/>
</dbReference>
<evidence type="ECO:0000259" key="10">
    <source>
        <dbReference type="PROSITE" id="PS50893"/>
    </source>
</evidence>
<comment type="caution">
    <text evidence="11">The sequence shown here is derived from an EMBL/GenBank/DDBJ whole genome shotgun (WGS) entry which is preliminary data.</text>
</comment>
<keyword evidence="9" id="KW-0472">Membrane</keyword>
<dbReference type="InterPro" id="IPR017871">
    <property type="entry name" value="ABC_transporter-like_CS"/>
</dbReference>
<evidence type="ECO:0000256" key="5">
    <source>
        <dbReference type="ARBA" id="ARBA00022519"/>
    </source>
</evidence>
<dbReference type="NCBIfam" id="NF007739">
    <property type="entry name" value="PRK10419.1"/>
    <property type="match status" value="2"/>
</dbReference>
<dbReference type="Proteomes" id="UP001597371">
    <property type="component" value="Unassembled WGS sequence"/>
</dbReference>
<dbReference type="PANTHER" id="PTHR43297:SF14">
    <property type="entry name" value="ATPASE AAA-TYPE CORE DOMAIN-CONTAINING PROTEIN"/>
    <property type="match status" value="1"/>
</dbReference>
<dbReference type="SMART" id="SM00382">
    <property type="entry name" value="AAA"/>
    <property type="match status" value="2"/>
</dbReference>
<dbReference type="InterPro" id="IPR003439">
    <property type="entry name" value="ABC_transporter-like_ATP-bd"/>
</dbReference>
<keyword evidence="12" id="KW-1185">Reference proteome</keyword>
<keyword evidence="6" id="KW-0547">Nucleotide-binding</keyword>
<dbReference type="Pfam" id="PF00005">
    <property type="entry name" value="ABC_tran"/>
    <property type="match status" value="2"/>
</dbReference>
<keyword evidence="5" id="KW-0997">Cell inner membrane</keyword>
<protein>
    <submittedName>
        <fullName evidence="11">Dipeptide ABC transporter ATP-binding protein</fullName>
    </submittedName>
</protein>
<evidence type="ECO:0000313" key="11">
    <source>
        <dbReference type="EMBL" id="MFD2237642.1"/>
    </source>
</evidence>
<evidence type="ECO:0000256" key="6">
    <source>
        <dbReference type="ARBA" id="ARBA00022741"/>
    </source>
</evidence>
<comment type="subcellular location">
    <subcellularLocation>
        <location evidence="1">Cell inner membrane</location>
        <topology evidence="1">Peripheral membrane protein</topology>
    </subcellularLocation>
</comment>
<evidence type="ECO:0000256" key="1">
    <source>
        <dbReference type="ARBA" id="ARBA00004417"/>
    </source>
</evidence>
<evidence type="ECO:0000256" key="2">
    <source>
        <dbReference type="ARBA" id="ARBA00005417"/>
    </source>
</evidence>
<evidence type="ECO:0000313" key="12">
    <source>
        <dbReference type="Proteomes" id="UP001597371"/>
    </source>
</evidence>
<dbReference type="PANTHER" id="PTHR43297">
    <property type="entry name" value="OLIGOPEPTIDE TRANSPORT ATP-BINDING PROTEIN APPD"/>
    <property type="match status" value="1"/>
</dbReference>
<dbReference type="Pfam" id="PF08352">
    <property type="entry name" value="oligo_HPY"/>
    <property type="match status" value="2"/>
</dbReference>
<dbReference type="NCBIfam" id="NF008453">
    <property type="entry name" value="PRK11308.1"/>
    <property type="match status" value="2"/>
</dbReference>
<feature type="domain" description="ABC transporter" evidence="10">
    <location>
        <begin position="8"/>
        <end position="257"/>
    </location>
</feature>
<reference evidence="12" key="1">
    <citation type="journal article" date="2019" name="Int. J. Syst. Evol. Microbiol.">
        <title>The Global Catalogue of Microorganisms (GCM) 10K type strain sequencing project: providing services to taxonomists for standard genome sequencing and annotation.</title>
        <authorList>
            <consortium name="The Broad Institute Genomics Platform"/>
            <consortium name="The Broad Institute Genome Sequencing Center for Infectious Disease"/>
            <person name="Wu L."/>
            <person name="Ma J."/>
        </authorList>
    </citation>
    <scope>NUCLEOTIDE SEQUENCE [LARGE SCALE GENOMIC DNA]</scope>
    <source>
        <strain evidence="12">ZS-35-S2</strain>
    </source>
</reference>
<evidence type="ECO:0000256" key="8">
    <source>
        <dbReference type="ARBA" id="ARBA00022967"/>
    </source>
</evidence>
<feature type="domain" description="ABC transporter" evidence="10">
    <location>
        <begin position="288"/>
        <end position="527"/>
    </location>
</feature>
<dbReference type="InterPro" id="IPR003593">
    <property type="entry name" value="AAA+_ATPase"/>
</dbReference>
<dbReference type="PROSITE" id="PS00211">
    <property type="entry name" value="ABC_TRANSPORTER_1"/>
    <property type="match status" value="2"/>
</dbReference>
<evidence type="ECO:0000256" key="9">
    <source>
        <dbReference type="ARBA" id="ARBA00023136"/>
    </source>
</evidence>
<sequence>MTDPVLDIRELDIALTRGGQVVRPLITGGRLRVAPGTIHALVGESGSGKTLMARSIIGLIPSSIAVTGGSIRFKGKELVGLPLPEMQGLRGRRIGYVFQEPMLSLNPALRIGIQMAEGLRHHLKLSRDEIRERSLQMLRRVSLRDPEGALDAYPHEFSGGMRQRIMLASVMALRPSLLIADEPTTALDAVIQREVLDIMTELTTDMGTSVLLITHDLGLVAQYAGEVSVMQKGLMVEAGTAEEVITHPRAAYTRKLLEASPVRRPRPGPAPGAAPVLQVRGLQVRYPGRSASFFRRATDFVAVRHADLEIRRGETVAVVGESGSGKTTIGRAILGLRRASGGEVVVAGRELEAGSKAALRRVRRRAQIIFQDPGSSLDPRLRVGELVGEGLRLIPGLGRADREARIAKTLADVGLDADFVARFPHELSGGQRQRIAIARALILEPELIVADEAVSALDVTVQAQILDLLDRLQREHGFGMMFITHDLGVVEQIADRVIVMRAGRVLETAPRDPLFDAPLHPYTRRLLAASTHVEREEDGSFRVRRAEDILSAAPARDLPWYEEGEDYELTEADPGHFVALQASAAMRMAG</sequence>
<dbReference type="InterPro" id="IPR050388">
    <property type="entry name" value="ABC_Ni/Peptide_Import"/>
</dbReference>
<name>A0ABW5CLS4_9HYPH</name>
<dbReference type="InterPro" id="IPR013563">
    <property type="entry name" value="Oligopep_ABC_C"/>
</dbReference>
<dbReference type="PROSITE" id="PS50893">
    <property type="entry name" value="ABC_TRANSPORTER_2"/>
    <property type="match status" value="2"/>
</dbReference>
<dbReference type="SUPFAM" id="SSF52540">
    <property type="entry name" value="P-loop containing nucleoside triphosphate hydrolases"/>
    <property type="match status" value="2"/>
</dbReference>
<dbReference type="RefSeq" id="WP_209738375.1">
    <property type="nucleotide sequence ID" value="NZ_CP072611.1"/>
</dbReference>
<dbReference type="GO" id="GO:0005524">
    <property type="term" value="F:ATP binding"/>
    <property type="evidence" value="ECO:0007669"/>
    <property type="project" value="UniProtKB-KW"/>
</dbReference>
<evidence type="ECO:0000256" key="3">
    <source>
        <dbReference type="ARBA" id="ARBA00022448"/>
    </source>
</evidence>
<comment type="similarity">
    <text evidence="2">Belongs to the ABC transporter superfamily.</text>
</comment>
<keyword evidence="7 11" id="KW-0067">ATP-binding</keyword>